<dbReference type="Pfam" id="PF00498">
    <property type="entry name" value="FHA"/>
    <property type="match status" value="1"/>
</dbReference>
<keyword evidence="4" id="KW-0067">ATP-binding</keyword>
<feature type="compositionally biased region" description="Basic and acidic residues" evidence="5">
    <location>
        <begin position="706"/>
        <end position="715"/>
    </location>
</feature>
<dbReference type="Pfam" id="PF13086">
    <property type="entry name" value="AAA_11"/>
    <property type="match status" value="1"/>
</dbReference>
<dbReference type="FunFam" id="3.40.50.300:FF:000326">
    <property type="entry name" value="P-loop containing nucleoside triphosphate hydrolase"/>
    <property type="match status" value="1"/>
</dbReference>
<keyword evidence="1" id="KW-0547">Nucleotide-binding</keyword>
<dbReference type="InterPro" id="IPR041677">
    <property type="entry name" value="DNA2/NAM7_AAA_11"/>
</dbReference>
<feature type="compositionally biased region" description="Basic and acidic residues" evidence="5">
    <location>
        <begin position="1080"/>
        <end position="1091"/>
    </location>
</feature>
<evidence type="ECO:0000259" key="6">
    <source>
        <dbReference type="PROSITE" id="PS50006"/>
    </source>
</evidence>
<dbReference type="InterPro" id="IPR045055">
    <property type="entry name" value="DNA2/NAM7-like"/>
</dbReference>
<dbReference type="InterPro" id="IPR047187">
    <property type="entry name" value="SF1_C_Upf1"/>
</dbReference>
<dbReference type="Proteomes" id="UP000504634">
    <property type="component" value="Unplaced"/>
</dbReference>
<dbReference type="InterPro" id="IPR027417">
    <property type="entry name" value="P-loop_NTPase"/>
</dbReference>
<dbReference type="CDD" id="cd00060">
    <property type="entry name" value="FHA"/>
    <property type="match status" value="1"/>
</dbReference>
<feature type="domain" description="FHA" evidence="6">
    <location>
        <begin position="24"/>
        <end position="74"/>
    </location>
</feature>
<dbReference type="GO" id="GO:0016604">
    <property type="term" value="C:nuclear body"/>
    <property type="evidence" value="ECO:0007669"/>
    <property type="project" value="TreeGrafter"/>
</dbReference>
<dbReference type="GO" id="GO:0016787">
    <property type="term" value="F:hydrolase activity"/>
    <property type="evidence" value="ECO:0007669"/>
    <property type="project" value="UniProtKB-KW"/>
</dbReference>
<dbReference type="GO" id="GO:0005524">
    <property type="term" value="F:ATP binding"/>
    <property type="evidence" value="ECO:0007669"/>
    <property type="project" value="UniProtKB-KW"/>
</dbReference>
<feature type="region of interest" description="Disordered" evidence="5">
    <location>
        <begin position="779"/>
        <end position="804"/>
    </location>
</feature>
<evidence type="ECO:0000256" key="3">
    <source>
        <dbReference type="ARBA" id="ARBA00022806"/>
    </source>
</evidence>
<proteinExistence type="predicted"/>
<dbReference type="InterPro" id="IPR041679">
    <property type="entry name" value="DNA2/NAM7-like_C"/>
</dbReference>
<feature type="region of interest" description="Disordered" evidence="5">
    <location>
        <begin position="440"/>
        <end position="463"/>
    </location>
</feature>
<dbReference type="PROSITE" id="PS50006">
    <property type="entry name" value="FHA_DOMAIN"/>
    <property type="match status" value="1"/>
</dbReference>
<dbReference type="RefSeq" id="XP_030372869.1">
    <property type="nucleotide sequence ID" value="XM_030517009.1"/>
</dbReference>
<dbReference type="SUPFAM" id="SSF49879">
    <property type="entry name" value="SMAD/FHA domain"/>
    <property type="match status" value="1"/>
</dbReference>
<evidence type="ECO:0000313" key="8">
    <source>
        <dbReference type="RefSeq" id="XP_030372869.1"/>
    </source>
</evidence>
<dbReference type="InterPro" id="IPR008984">
    <property type="entry name" value="SMAD_FHA_dom_sf"/>
</dbReference>
<keyword evidence="7" id="KW-1185">Reference proteome</keyword>
<evidence type="ECO:0000313" key="7">
    <source>
        <dbReference type="Proteomes" id="UP000504634"/>
    </source>
</evidence>
<dbReference type="CDD" id="cd18808">
    <property type="entry name" value="SF1_C_Upf1"/>
    <property type="match status" value="1"/>
</dbReference>
<feature type="region of interest" description="Disordered" evidence="5">
    <location>
        <begin position="674"/>
        <end position="715"/>
    </location>
</feature>
<dbReference type="PANTHER" id="PTHR10887:SF495">
    <property type="entry name" value="HELICASE SENATAXIN ISOFORM X1-RELATED"/>
    <property type="match status" value="1"/>
</dbReference>
<dbReference type="GO" id="GO:0005694">
    <property type="term" value="C:chromosome"/>
    <property type="evidence" value="ECO:0007669"/>
    <property type="project" value="UniProtKB-ARBA"/>
</dbReference>
<feature type="compositionally biased region" description="Polar residues" evidence="5">
    <location>
        <begin position="674"/>
        <end position="683"/>
    </location>
</feature>
<accession>A0A6J2TA13</accession>
<dbReference type="PANTHER" id="PTHR10887">
    <property type="entry name" value="DNA2/NAM7 HELICASE FAMILY"/>
    <property type="match status" value="1"/>
</dbReference>
<evidence type="ECO:0000256" key="5">
    <source>
        <dbReference type="SAM" id="MobiDB-lite"/>
    </source>
</evidence>
<dbReference type="Gene3D" id="3.40.50.300">
    <property type="entry name" value="P-loop containing nucleotide triphosphate hydrolases"/>
    <property type="match status" value="2"/>
</dbReference>
<dbReference type="Pfam" id="PF13087">
    <property type="entry name" value="AAA_12"/>
    <property type="match status" value="1"/>
</dbReference>
<dbReference type="GeneID" id="115622894"/>
<reference evidence="8" key="1">
    <citation type="submission" date="2025-08" db="UniProtKB">
        <authorList>
            <consortium name="RefSeq"/>
        </authorList>
    </citation>
    <scope>IDENTIFICATION</scope>
    <source>
        <strain evidence="8">11010-0011.00</strain>
        <tissue evidence="8">Whole body</tissue>
    </source>
</reference>
<dbReference type="Gene3D" id="2.60.200.20">
    <property type="match status" value="1"/>
</dbReference>
<protein>
    <submittedName>
        <fullName evidence="8">Uncharacterized protein LOC115622894</fullName>
    </submittedName>
</protein>
<dbReference type="InterPro" id="IPR000253">
    <property type="entry name" value="FHA_dom"/>
</dbReference>
<organism evidence="7 8">
    <name type="scientific">Drosophila lebanonensis</name>
    <name type="common">Fruit fly</name>
    <name type="synonym">Scaptodrosophila lebanonensis</name>
    <dbReference type="NCBI Taxonomy" id="7225"/>
    <lineage>
        <taxon>Eukaryota</taxon>
        <taxon>Metazoa</taxon>
        <taxon>Ecdysozoa</taxon>
        <taxon>Arthropoda</taxon>
        <taxon>Hexapoda</taxon>
        <taxon>Insecta</taxon>
        <taxon>Pterygota</taxon>
        <taxon>Neoptera</taxon>
        <taxon>Endopterygota</taxon>
        <taxon>Diptera</taxon>
        <taxon>Brachycera</taxon>
        <taxon>Muscomorpha</taxon>
        <taxon>Ephydroidea</taxon>
        <taxon>Drosophilidae</taxon>
        <taxon>Scaptodrosophila</taxon>
    </lineage>
</organism>
<evidence type="ECO:0000256" key="1">
    <source>
        <dbReference type="ARBA" id="ARBA00022741"/>
    </source>
</evidence>
<dbReference type="GO" id="GO:0006369">
    <property type="term" value="P:termination of RNA polymerase II transcription"/>
    <property type="evidence" value="ECO:0007669"/>
    <property type="project" value="TreeGrafter"/>
</dbReference>
<keyword evidence="3" id="KW-0347">Helicase</keyword>
<feature type="compositionally biased region" description="Polar residues" evidence="5">
    <location>
        <begin position="1051"/>
        <end position="1065"/>
    </location>
</feature>
<dbReference type="SUPFAM" id="SSF52540">
    <property type="entry name" value="P-loop containing nucleoside triphosphate hydrolases"/>
    <property type="match status" value="1"/>
</dbReference>
<keyword evidence="2" id="KW-0378">Hydrolase</keyword>
<dbReference type="GO" id="GO:0004386">
    <property type="term" value="F:helicase activity"/>
    <property type="evidence" value="ECO:0007669"/>
    <property type="project" value="UniProtKB-KW"/>
</dbReference>
<dbReference type="OrthoDB" id="2285229at2759"/>
<dbReference type="GO" id="GO:0001147">
    <property type="term" value="F:transcription termination site sequence-specific DNA binding"/>
    <property type="evidence" value="ECO:0007669"/>
    <property type="project" value="TreeGrafter"/>
</dbReference>
<gene>
    <name evidence="8" type="primary">LOC115622894</name>
</gene>
<dbReference type="CTD" id="23064"/>
<evidence type="ECO:0000256" key="4">
    <source>
        <dbReference type="ARBA" id="ARBA00022840"/>
    </source>
</evidence>
<evidence type="ECO:0000256" key="2">
    <source>
        <dbReference type="ARBA" id="ARBA00022801"/>
    </source>
</evidence>
<feature type="region of interest" description="Disordered" evidence="5">
    <location>
        <begin position="994"/>
        <end position="1093"/>
    </location>
</feature>
<sequence length="1875" mass="214258">MYSGSWILEHVTTGTRIFLKNGDNTIGRHSSCRHVLKYDYLSREHVNLHVRSDNVVVVNLMKALNGVFINESMIEETGTPLREGDRISLGVETTTIQSVSHKYAVFVLKKFVADAIILSSDDEEDVPVVHEDGLTNVIKNEPVSVAQDSRENRLIHMPKLPDCKQEIVQNTTDEIRNIFGEPDDIILNPLIHLNPYVFNKLQATVQESTPISQQICDGDIIELAEEVKAPDAIPPTKGPVEEEIILSDSDYDEDFAMSQAVLQEMKEEMNDLMPETIRSEFFENIEDDDVIIIEDNDEDLDDKVADWSSKLLSQNVNQLSQIYQLPDSMEASDIEIESGSEDSLHPPRLKSLAMRLDSSSSSEETSTVCQADCLTAHANAKCNFREVRVILKKCNAERFTQNKDEEVLSTHVAHEPTKKTNIFLTPEKEIIFQEHLKKTPLSSDTPKTISKTTSASGTSDAVTPKTTYKMRARSKTISSRSELEQETPEKIVLNQCAADLKDSNVLKNSRDIANNFTPNRTNKVRSRRKTISLNAEVEEVTPRKGVRDQEMKDCTVVMPHKGTHDNISQNTNKAVRTRRKTISTRSELEEAKGLKDSNILEHSRDIVNNITPNKTKTISSKYDLEEKSSEKNLQKLDAARKDEDKEGIRSEETGEKVLRYHCPADINGSDVLEQSSGILSNDTPTRRYNMRPRRKTISSPTEVEEETPKKSVRDQGMRDCTVLTPQKGIQDNISPNRTNKICARRKTISSRFELEEEIPENKLQKLSTISKDEDNAVLEHSKEKPHTVSPSKTHKSPLKSRSLSSPSDIEAIFLHKTAKTHAITSNDFEKFNITPSEQKTMDATTPNKISSVEKTNKGHEKTKPHLPSRLRNRAKTICIELPAQAEKSIVNNHFMPAKKSYDQSSITLSPNNDFERGPKVIEAPHLPKHRGHLRGVSAMSKADEQKQKVLERQRFVDRAAYMTAKWLTKPSTKKKENAIIREKRKEELKKISVKEKVPEVSSDKKRKHSTVRTKSSTSNRGAFLTEAIAAQPPAKTRKLNENDKTPVPTLPTKQNLKGESFSQQLKAADKYLESTTHSNRPRERREAETARNQRTCNRVTFAEMEREFELRKELNKKFKKVRFSDKVIYHEIERVKGANSKVQTRKDTRKTTLSTYAERREWALQKNKILDHTDYIIGDILRWSNRWLQLRSVDAVAESEVLLPIPHEFKDYKQYKNTLVPLMLLELISTIERGYKIAKTKQVTLENFYKERDRLFLVTKYEMPELQKFDLYTLSTVDGTKETFASLYKLQRSSRKVWEFTFQVLQKDFSVENLNDLKKVVLRPVVDNIRVELGAINAVYHIGHSQLFRKILKPSENVSAPMQKLKKSSYKGFRLNPQQMDICLRTYHRLVDDVTPSITLIQGPPGTGKSYVISNLSLQCMYGTSTHICDRKILICAQSNTAVDNITEYLKNAHDRMTHDHFELLRFGVYEKMLPKVRSVSLQSYLARERANKSQRLSSENMENIKQQQQHLEKEIAEMRPRVLPGTSLQQQLEEMERKLRQLNDLLDTPLTPREEHQLSIKYIQRANIICTTLSSCVKLANFIDYFDICIIDEATQCTEPWTLLPCARFRVHGLVLVGDTQQLPATVLSQKAANLGLANSMFSRIQRSLLTNLDKPSYSAKLTNIFKLSTQYRMHPEICKWPNQYFYENELINAECTTSFTAPIIPYCVINLSYTSDASCSTSRSIQNDDEAEFVANLLVALNKVMPTNRYKYGVITPYTKHCMALRRSIPQELNVSPNTIDAYQGLQRDVVIISNARTRGVGFLSSYQRLNVAITRPRRALIICGNFKDLEGVEMWRHLITNARERNIFFSIENRENGPLDSLISKLLLKKES</sequence>
<feature type="compositionally biased region" description="Basic and acidic residues" evidence="5">
    <location>
        <begin position="994"/>
        <end position="1003"/>
    </location>
</feature>
<name>A0A6J2TA13_DROLE</name>